<protein>
    <submittedName>
        <fullName evidence="1">Uncharacterized protein</fullName>
    </submittedName>
</protein>
<name>A0ABV6Z8M3_9HYPH</name>
<evidence type="ECO:0000313" key="1">
    <source>
        <dbReference type="EMBL" id="MFC2248517.1"/>
    </source>
</evidence>
<dbReference type="Proteomes" id="UP001595190">
    <property type="component" value="Unassembled WGS sequence"/>
</dbReference>
<dbReference type="EMBL" id="JBHGPK010000001">
    <property type="protein sequence ID" value="MFC2248517.1"/>
    <property type="molecule type" value="Genomic_DNA"/>
</dbReference>
<comment type="caution">
    <text evidence="1">The sequence shown here is derived from an EMBL/GenBank/DDBJ whole genome shotgun (WGS) entry which is preliminary data.</text>
</comment>
<organism evidence="1 2">
    <name type="scientific">Labrys neptuniae</name>
    <dbReference type="NCBI Taxonomy" id="376174"/>
    <lineage>
        <taxon>Bacteria</taxon>
        <taxon>Pseudomonadati</taxon>
        <taxon>Pseudomonadota</taxon>
        <taxon>Alphaproteobacteria</taxon>
        <taxon>Hyphomicrobiales</taxon>
        <taxon>Xanthobacteraceae</taxon>
        <taxon>Labrys</taxon>
    </lineage>
</organism>
<dbReference type="RefSeq" id="WP_394308371.1">
    <property type="nucleotide sequence ID" value="NZ_JBHGPK010000001.1"/>
</dbReference>
<reference evidence="1 2" key="1">
    <citation type="submission" date="2024-09" db="EMBL/GenBank/DDBJ databases">
        <title>Description of Labrys sedimenti sp. nov., isolated from a diclofenac-degrading enrichment culture, and genome-based reclassification of Labrys portucalensis as a later heterotypic synonym of Labrys neptuniae.</title>
        <authorList>
            <person name="Tancsics A."/>
            <person name="Csepanyi A."/>
        </authorList>
    </citation>
    <scope>NUCLEOTIDE SEQUENCE [LARGE SCALE GENOMIC DNA]</scope>
    <source>
        <strain evidence="1 2">LMG 23412</strain>
    </source>
</reference>
<gene>
    <name evidence="1" type="ORF">ACETRX_02715</name>
</gene>
<accession>A0ABV6Z8M3</accession>
<sequence length="58" mass="6557">MHQTAYEIALYVVLKGSDDMERLRSSLRRATFTSDEIERHLPAALAAAPSLKARMNRP</sequence>
<evidence type="ECO:0000313" key="2">
    <source>
        <dbReference type="Proteomes" id="UP001595190"/>
    </source>
</evidence>
<proteinExistence type="predicted"/>